<evidence type="ECO:0000313" key="1">
    <source>
        <dbReference type="EnsemblPlants" id="OB01G42620.1"/>
    </source>
</evidence>
<sequence>MSRADIWLIPRPVLADTHPSTVRVLKLTGWLVVYS</sequence>
<protein>
    <submittedName>
        <fullName evidence="1">Uncharacterized protein</fullName>
    </submittedName>
</protein>
<name>J3L4V6_ORYBR</name>
<evidence type="ECO:0000313" key="2">
    <source>
        <dbReference type="Proteomes" id="UP000006038"/>
    </source>
</evidence>
<organism evidence="1">
    <name type="scientific">Oryza brachyantha</name>
    <name type="common">malo sina</name>
    <dbReference type="NCBI Taxonomy" id="4533"/>
    <lineage>
        <taxon>Eukaryota</taxon>
        <taxon>Viridiplantae</taxon>
        <taxon>Streptophyta</taxon>
        <taxon>Embryophyta</taxon>
        <taxon>Tracheophyta</taxon>
        <taxon>Spermatophyta</taxon>
        <taxon>Magnoliopsida</taxon>
        <taxon>Liliopsida</taxon>
        <taxon>Poales</taxon>
        <taxon>Poaceae</taxon>
        <taxon>BOP clade</taxon>
        <taxon>Oryzoideae</taxon>
        <taxon>Oryzeae</taxon>
        <taxon>Oryzinae</taxon>
        <taxon>Oryza</taxon>
    </lineage>
</organism>
<dbReference type="EnsemblPlants" id="OB01G42620.1">
    <property type="protein sequence ID" value="OB01G42620.1"/>
    <property type="gene ID" value="OB01G42620"/>
</dbReference>
<accession>J3L4V6</accession>
<reference evidence="1" key="2">
    <citation type="submission" date="2013-04" db="UniProtKB">
        <authorList>
            <consortium name="EnsemblPlants"/>
        </authorList>
    </citation>
    <scope>IDENTIFICATION</scope>
</reference>
<keyword evidence="2" id="KW-1185">Reference proteome</keyword>
<proteinExistence type="predicted"/>
<dbReference type="AlphaFoldDB" id="J3L4V6"/>
<reference evidence="1" key="1">
    <citation type="journal article" date="2013" name="Nat. Commun.">
        <title>Whole-genome sequencing of Oryza brachyantha reveals mechanisms underlying Oryza genome evolution.</title>
        <authorList>
            <person name="Chen J."/>
            <person name="Huang Q."/>
            <person name="Gao D."/>
            <person name="Wang J."/>
            <person name="Lang Y."/>
            <person name="Liu T."/>
            <person name="Li B."/>
            <person name="Bai Z."/>
            <person name="Luis Goicoechea J."/>
            <person name="Liang C."/>
            <person name="Chen C."/>
            <person name="Zhang W."/>
            <person name="Sun S."/>
            <person name="Liao Y."/>
            <person name="Zhang X."/>
            <person name="Yang L."/>
            <person name="Song C."/>
            <person name="Wang M."/>
            <person name="Shi J."/>
            <person name="Liu G."/>
            <person name="Liu J."/>
            <person name="Zhou H."/>
            <person name="Zhou W."/>
            <person name="Yu Q."/>
            <person name="An N."/>
            <person name="Chen Y."/>
            <person name="Cai Q."/>
            <person name="Wang B."/>
            <person name="Liu B."/>
            <person name="Min J."/>
            <person name="Huang Y."/>
            <person name="Wu H."/>
            <person name="Li Z."/>
            <person name="Zhang Y."/>
            <person name="Yin Y."/>
            <person name="Song W."/>
            <person name="Jiang J."/>
            <person name="Jackson S.A."/>
            <person name="Wing R.A."/>
            <person name="Wang J."/>
            <person name="Chen M."/>
        </authorList>
    </citation>
    <scope>NUCLEOTIDE SEQUENCE [LARGE SCALE GENOMIC DNA]</scope>
    <source>
        <strain evidence="1">cv. IRGC 101232</strain>
    </source>
</reference>
<dbReference type="Proteomes" id="UP000006038">
    <property type="component" value="Chromosome 1"/>
</dbReference>
<dbReference type="HOGENOM" id="CLU_217727_0_0_1"/>
<dbReference type="Gramene" id="OB01G42620.1">
    <property type="protein sequence ID" value="OB01G42620.1"/>
    <property type="gene ID" value="OB01G42620"/>
</dbReference>